<accession>A0A6J6CXG6</accession>
<protein>
    <submittedName>
        <fullName evidence="2">Unannotated protein</fullName>
    </submittedName>
</protein>
<feature type="domain" description="HTH marR-type" evidence="1">
    <location>
        <begin position="15"/>
        <end position="150"/>
    </location>
</feature>
<dbReference type="CDD" id="cd00090">
    <property type="entry name" value="HTH_ARSR"/>
    <property type="match status" value="1"/>
</dbReference>
<dbReference type="PROSITE" id="PS50995">
    <property type="entry name" value="HTH_MARR_2"/>
    <property type="match status" value="1"/>
</dbReference>
<name>A0A6J6CXG6_9ZZZZ</name>
<dbReference type="InterPro" id="IPR011991">
    <property type="entry name" value="ArsR-like_HTH"/>
</dbReference>
<dbReference type="AlphaFoldDB" id="A0A6J6CXG6"/>
<gene>
    <name evidence="2" type="ORF">UFOPK1506_00746</name>
</gene>
<dbReference type="InterPro" id="IPR036390">
    <property type="entry name" value="WH_DNA-bd_sf"/>
</dbReference>
<dbReference type="PANTHER" id="PTHR33164:SF99">
    <property type="entry name" value="MARR FAMILY REGULATORY PROTEIN"/>
    <property type="match status" value="1"/>
</dbReference>
<organism evidence="2">
    <name type="scientific">freshwater metagenome</name>
    <dbReference type="NCBI Taxonomy" id="449393"/>
    <lineage>
        <taxon>unclassified sequences</taxon>
        <taxon>metagenomes</taxon>
        <taxon>ecological metagenomes</taxon>
    </lineage>
</organism>
<dbReference type="PANTHER" id="PTHR33164">
    <property type="entry name" value="TRANSCRIPTIONAL REGULATOR, MARR FAMILY"/>
    <property type="match status" value="1"/>
</dbReference>
<dbReference type="Pfam" id="PF12802">
    <property type="entry name" value="MarR_2"/>
    <property type="match status" value="1"/>
</dbReference>
<dbReference type="SMART" id="SM00347">
    <property type="entry name" value="HTH_MARR"/>
    <property type="match status" value="1"/>
</dbReference>
<evidence type="ECO:0000313" key="2">
    <source>
        <dbReference type="EMBL" id="CAB4555825.1"/>
    </source>
</evidence>
<dbReference type="EMBL" id="CAEZSV010000129">
    <property type="protein sequence ID" value="CAB4555825.1"/>
    <property type="molecule type" value="Genomic_DNA"/>
</dbReference>
<dbReference type="InterPro" id="IPR036388">
    <property type="entry name" value="WH-like_DNA-bd_sf"/>
</dbReference>
<dbReference type="SUPFAM" id="SSF46785">
    <property type="entry name" value="Winged helix' DNA-binding domain"/>
    <property type="match status" value="1"/>
</dbReference>
<dbReference type="InterPro" id="IPR039422">
    <property type="entry name" value="MarR/SlyA-like"/>
</dbReference>
<reference evidence="2" key="1">
    <citation type="submission" date="2020-05" db="EMBL/GenBank/DDBJ databases">
        <authorList>
            <person name="Chiriac C."/>
            <person name="Salcher M."/>
            <person name="Ghai R."/>
            <person name="Kavagutti S V."/>
        </authorList>
    </citation>
    <scope>NUCLEOTIDE SEQUENCE</scope>
</reference>
<dbReference type="GO" id="GO:0006950">
    <property type="term" value="P:response to stress"/>
    <property type="evidence" value="ECO:0007669"/>
    <property type="project" value="TreeGrafter"/>
</dbReference>
<dbReference type="InterPro" id="IPR000835">
    <property type="entry name" value="HTH_MarR-typ"/>
</dbReference>
<dbReference type="GO" id="GO:0003700">
    <property type="term" value="F:DNA-binding transcription factor activity"/>
    <property type="evidence" value="ECO:0007669"/>
    <property type="project" value="InterPro"/>
</dbReference>
<evidence type="ECO:0000259" key="1">
    <source>
        <dbReference type="PROSITE" id="PS50995"/>
    </source>
</evidence>
<dbReference type="Gene3D" id="1.10.10.10">
    <property type="entry name" value="Winged helix-like DNA-binding domain superfamily/Winged helix DNA-binding domain"/>
    <property type="match status" value="1"/>
</dbReference>
<sequence>MAEKRPPAPAASAAELSAWRAYISATRAVTAALDDDLSDFGVTLADYELLAQLGQAPDRRMRMSELAQIAMVSRSRLSHRMKVLEEAGWVDRVRCSEDKRGLFAVLTSKGVKKVAQIAPTYQKSVQTRLLKHLSSSEQLQVEKIFLKISKAITISEISLCEKSTPRN</sequence>
<proteinExistence type="predicted"/>
<dbReference type="PRINTS" id="PR00598">
    <property type="entry name" value="HTHMARR"/>
</dbReference>